<dbReference type="OrthoDB" id="2887913at2759"/>
<name>A0A0C2WY55_AMAMK</name>
<protein>
    <submittedName>
        <fullName evidence="1">Uncharacterized protein</fullName>
    </submittedName>
</protein>
<gene>
    <name evidence="1" type="ORF">M378DRAFT_160224</name>
</gene>
<organism evidence="1 2">
    <name type="scientific">Amanita muscaria (strain Koide BX008)</name>
    <dbReference type="NCBI Taxonomy" id="946122"/>
    <lineage>
        <taxon>Eukaryota</taxon>
        <taxon>Fungi</taxon>
        <taxon>Dikarya</taxon>
        <taxon>Basidiomycota</taxon>
        <taxon>Agaricomycotina</taxon>
        <taxon>Agaricomycetes</taxon>
        <taxon>Agaricomycetidae</taxon>
        <taxon>Agaricales</taxon>
        <taxon>Pluteineae</taxon>
        <taxon>Amanitaceae</taxon>
        <taxon>Amanita</taxon>
    </lineage>
</organism>
<dbReference type="EMBL" id="KN818234">
    <property type="protein sequence ID" value="KIL66747.1"/>
    <property type="molecule type" value="Genomic_DNA"/>
</dbReference>
<reference evidence="1 2" key="1">
    <citation type="submission" date="2014-04" db="EMBL/GenBank/DDBJ databases">
        <title>Evolutionary Origins and Diversification of the Mycorrhizal Mutualists.</title>
        <authorList>
            <consortium name="DOE Joint Genome Institute"/>
            <consortium name="Mycorrhizal Genomics Consortium"/>
            <person name="Kohler A."/>
            <person name="Kuo A."/>
            <person name="Nagy L.G."/>
            <person name="Floudas D."/>
            <person name="Copeland A."/>
            <person name="Barry K.W."/>
            <person name="Cichocki N."/>
            <person name="Veneault-Fourrey C."/>
            <person name="LaButti K."/>
            <person name="Lindquist E.A."/>
            <person name="Lipzen A."/>
            <person name="Lundell T."/>
            <person name="Morin E."/>
            <person name="Murat C."/>
            <person name="Riley R."/>
            <person name="Ohm R."/>
            <person name="Sun H."/>
            <person name="Tunlid A."/>
            <person name="Henrissat B."/>
            <person name="Grigoriev I.V."/>
            <person name="Hibbett D.S."/>
            <person name="Martin F."/>
        </authorList>
    </citation>
    <scope>NUCLEOTIDE SEQUENCE [LARGE SCALE GENOMIC DNA]</scope>
    <source>
        <strain evidence="1 2">Koide BX008</strain>
    </source>
</reference>
<evidence type="ECO:0000313" key="1">
    <source>
        <dbReference type="EMBL" id="KIL66747.1"/>
    </source>
</evidence>
<evidence type="ECO:0000313" key="2">
    <source>
        <dbReference type="Proteomes" id="UP000054549"/>
    </source>
</evidence>
<dbReference type="AlphaFoldDB" id="A0A0C2WY55"/>
<dbReference type="InParanoid" id="A0A0C2WY55"/>
<accession>A0A0C2WY55</accession>
<dbReference type="Proteomes" id="UP000054549">
    <property type="component" value="Unassembled WGS sequence"/>
</dbReference>
<sequence length="222" mass="25478">MTEFWLTYHFFSRSHLQPTTQLIELERLDHKLADLEDVLDYVFRQGYVDAKHRPATWWEKKCGAKVKSSVAIEYLLTEGVGKCPETALRLFIEDIPSTLWFSYVFLNHPHSQVVVQRVKLAGVEARFERLAHVTNHVFSQKFLPCKYRSVVHWECSGRKPINEFTLINDILATGQGVSEDKPVHLVIDDKLIHPNTPCSETSSTVCSPVSTPVCFSAKHLHF</sequence>
<proteinExistence type="predicted"/>
<keyword evidence="2" id="KW-1185">Reference proteome</keyword>
<dbReference type="HOGENOM" id="CLU_089679_0_0_1"/>